<protein>
    <submittedName>
        <fullName evidence="2">Uncharacterized protein</fullName>
    </submittedName>
</protein>
<dbReference type="Proteomes" id="UP000295497">
    <property type="component" value="Chromosome"/>
</dbReference>
<evidence type="ECO:0000256" key="1">
    <source>
        <dbReference type="SAM" id="MobiDB-lite"/>
    </source>
</evidence>
<dbReference type="InterPro" id="IPR007499">
    <property type="entry name" value="ERF_bacteria_virus"/>
</dbReference>
<proteinExistence type="predicted"/>
<reference evidence="2 3" key="1">
    <citation type="submission" date="2015-09" db="EMBL/GenBank/DDBJ databases">
        <title>Sorangium comparison.</title>
        <authorList>
            <person name="Zaburannyi N."/>
            <person name="Bunk B."/>
            <person name="Overmann J."/>
            <person name="Mueller R."/>
        </authorList>
    </citation>
    <scope>NUCLEOTIDE SEQUENCE [LARGE SCALE GENOMIC DNA]</scope>
    <source>
        <strain evidence="2 3">So ce836</strain>
    </source>
</reference>
<evidence type="ECO:0000313" key="2">
    <source>
        <dbReference type="EMBL" id="AUX28118.1"/>
    </source>
</evidence>
<feature type="region of interest" description="Disordered" evidence="1">
    <location>
        <begin position="141"/>
        <end position="184"/>
    </location>
</feature>
<accession>A0A4P2QFA3</accession>
<dbReference type="EMBL" id="CP012672">
    <property type="protein sequence ID" value="AUX28118.1"/>
    <property type="molecule type" value="Genomic_DNA"/>
</dbReference>
<gene>
    <name evidence="2" type="ORF">SOCE836_001860</name>
</gene>
<sequence>MESNEAWPPKLAAALVSARRDVRALPKDGTNDHHKYDYTRAETIIDEGRLVLNRAGLVFSQTAATLDATAGTDGRQVPIYRCTYVLCHESGESRSWVREWPIVEAKGRPLDKAGGGALTTAYSYAIRDLLGLPRDDELAAMDRRDDRDHDPDRTADRDDGDAKRSDSREPSRAQEQHESDDPYSDILEAIRGGARGAELERQIAAAQLPEDSRRSLRFVLRAYEARDTSEFGRVGADIRASDIPRPWIEQTLAVIRPAWDALQRKAAA</sequence>
<dbReference type="AlphaFoldDB" id="A0A4P2QFA3"/>
<feature type="compositionally biased region" description="Basic and acidic residues" evidence="1">
    <location>
        <begin position="141"/>
        <end position="180"/>
    </location>
</feature>
<name>A0A4P2QFA3_SORCE</name>
<evidence type="ECO:0000313" key="3">
    <source>
        <dbReference type="Proteomes" id="UP000295497"/>
    </source>
</evidence>
<dbReference type="RefSeq" id="WP_129572525.1">
    <property type="nucleotide sequence ID" value="NZ_CP012672.1"/>
</dbReference>
<dbReference type="Pfam" id="PF04404">
    <property type="entry name" value="ERF"/>
    <property type="match status" value="1"/>
</dbReference>
<organism evidence="2 3">
    <name type="scientific">Sorangium cellulosum</name>
    <name type="common">Polyangium cellulosum</name>
    <dbReference type="NCBI Taxonomy" id="56"/>
    <lineage>
        <taxon>Bacteria</taxon>
        <taxon>Pseudomonadati</taxon>
        <taxon>Myxococcota</taxon>
        <taxon>Polyangia</taxon>
        <taxon>Polyangiales</taxon>
        <taxon>Polyangiaceae</taxon>
        <taxon>Sorangium</taxon>
    </lineage>
</organism>